<dbReference type="EMBL" id="AQFL01000009">
    <property type="protein sequence ID" value="EOR08942.1"/>
    <property type="molecule type" value="Genomic_DNA"/>
</dbReference>
<evidence type="ECO:0000313" key="1">
    <source>
        <dbReference type="EMBL" id="EOR08942.1"/>
    </source>
</evidence>
<sequence length="75" mass="8764">MESDLEFGGGNVLYTPKSLISLLKIRSQSSKKAIGFEEAIHYLEKMNNDTQITNMNYIRNNDDSLLWFFLIRMKM</sequence>
<accession>R9B3D5</accession>
<dbReference type="Proteomes" id="UP000016203">
    <property type="component" value="Unassembled WGS sequence"/>
</dbReference>
<dbReference type="HOGENOM" id="CLU_2662757_0_0_6"/>
<name>R9B3D5_9GAMM</name>
<gene>
    <name evidence="1" type="ORF">F896_01476</name>
</gene>
<dbReference type="AlphaFoldDB" id="R9B3D5"/>
<organism evidence="1 2">
    <name type="scientific">Acinetobacter genomosp. 15BJ</name>
    <dbReference type="NCBI Taxonomy" id="106651"/>
    <lineage>
        <taxon>Bacteria</taxon>
        <taxon>Pseudomonadati</taxon>
        <taxon>Pseudomonadota</taxon>
        <taxon>Gammaproteobacteria</taxon>
        <taxon>Moraxellales</taxon>
        <taxon>Moraxellaceae</taxon>
        <taxon>Acinetobacter</taxon>
    </lineage>
</organism>
<proteinExistence type="predicted"/>
<evidence type="ECO:0000313" key="2">
    <source>
        <dbReference type="Proteomes" id="UP000016203"/>
    </source>
</evidence>
<reference evidence="1 2" key="1">
    <citation type="submission" date="2013-03" db="EMBL/GenBank/DDBJ databases">
        <title>The Genome Sequence of Acinetobacter sp. CIP 110321.</title>
        <authorList>
            <consortium name="The Broad Institute Genome Sequencing Platform"/>
            <consortium name="The Broad Institute Genome Sequencing Center for Infectious Disease"/>
            <person name="Cerqueira G."/>
            <person name="Feldgarden M."/>
            <person name="Courvalin P."/>
            <person name="Perichon B."/>
            <person name="Grillot-Courvalin C."/>
            <person name="Clermont D."/>
            <person name="Rocha E."/>
            <person name="Yoon E.-J."/>
            <person name="Nemec A."/>
            <person name="Walker B."/>
            <person name="Young S.K."/>
            <person name="Zeng Q."/>
            <person name="Gargeya S."/>
            <person name="Fitzgerald M."/>
            <person name="Haas B."/>
            <person name="Abouelleil A."/>
            <person name="Alvarado L."/>
            <person name="Arachchi H.M."/>
            <person name="Berlin A.M."/>
            <person name="Chapman S.B."/>
            <person name="Dewar J."/>
            <person name="Goldberg J."/>
            <person name="Griggs A."/>
            <person name="Gujja S."/>
            <person name="Hansen M."/>
            <person name="Howarth C."/>
            <person name="Imamovic A."/>
            <person name="Larimer J."/>
            <person name="McCowan C."/>
            <person name="Murphy C."/>
            <person name="Neiman D."/>
            <person name="Pearson M."/>
            <person name="Priest M."/>
            <person name="Roberts A."/>
            <person name="Saif S."/>
            <person name="Shea T."/>
            <person name="Sisk P."/>
            <person name="Sykes S."/>
            <person name="Wortman J."/>
            <person name="Nusbaum C."/>
            <person name="Birren B."/>
        </authorList>
    </citation>
    <scope>NUCLEOTIDE SEQUENCE [LARGE SCALE GENOMIC DNA]</scope>
    <source>
        <strain evidence="1 2">CIP 110321</strain>
    </source>
</reference>
<comment type="caution">
    <text evidence="1">The sequence shown here is derived from an EMBL/GenBank/DDBJ whole genome shotgun (WGS) entry which is preliminary data.</text>
</comment>
<protein>
    <submittedName>
        <fullName evidence="1">Uncharacterized protein</fullName>
    </submittedName>
</protein>